<dbReference type="PANTHER" id="PTHR43649">
    <property type="entry name" value="ARABINOSE-BINDING PROTEIN-RELATED"/>
    <property type="match status" value="1"/>
</dbReference>
<protein>
    <recommendedName>
        <fullName evidence="3">Extracellular solute-binding protein</fullName>
    </recommendedName>
</protein>
<accession>A0ABP6M878</accession>
<dbReference type="EMBL" id="BAAAVT010000026">
    <property type="protein sequence ID" value="GAA3075750.1"/>
    <property type="molecule type" value="Genomic_DNA"/>
</dbReference>
<evidence type="ECO:0000313" key="1">
    <source>
        <dbReference type="EMBL" id="GAA3075750.1"/>
    </source>
</evidence>
<keyword evidence="2" id="KW-1185">Reference proteome</keyword>
<comment type="caution">
    <text evidence="1">The sequence shown here is derived from an EMBL/GenBank/DDBJ whole genome shotgun (WGS) entry which is preliminary data.</text>
</comment>
<dbReference type="PANTHER" id="PTHR43649:SF30">
    <property type="entry name" value="ABC TRANSPORTER SUBSTRATE-BINDING PROTEIN"/>
    <property type="match status" value="1"/>
</dbReference>
<dbReference type="SUPFAM" id="SSF53850">
    <property type="entry name" value="Periplasmic binding protein-like II"/>
    <property type="match status" value="1"/>
</dbReference>
<name>A0ABP6M878_9MICC</name>
<dbReference type="InterPro" id="IPR050490">
    <property type="entry name" value="Bact_solute-bd_prot1"/>
</dbReference>
<dbReference type="Gene3D" id="3.40.190.10">
    <property type="entry name" value="Periplasmic binding protein-like II"/>
    <property type="match status" value="2"/>
</dbReference>
<gene>
    <name evidence="1" type="ORF">GCM10010529_29320</name>
</gene>
<dbReference type="InterPro" id="IPR006059">
    <property type="entry name" value="SBP"/>
</dbReference>
<dbReference type="Proteomes" id="UP001500236">
    <property type="component" value="Unassembled WGS sequence"/>
</dbReference>
<organism evidence="1 2">
    <name type="scientific">Nesterenkonia aethiopica</name>
    <dbReference type="NCBI Taxonomy" id="269144"/>
    <lineage>
        <taxon>Bacteria</taxon>
        <taxon>Bacillati</taxon>
        <taxon>Actinomycetota</taxon>
        <taxon>Actinomycetes</taxon>
        <taxon>Micrococcales</taxon>
        <taxon>Micrococcaceae</taxon>
        <taxon>Nesterenkonia</taxon>
    </lineage>
</organism>
<dbReference type="RefSeq" id="WP_344684819.1">
    <property type="nucleotide sequence ID" value="NZ_BAAAVT010000026.1"/>
</dbReference>
<dbReference type="Pfam" id="PF01547">
    <property type="entry name" value="SBP_bac_1"/>
    <property type="match status" value="1"/>
</dbReference>
<evidence type="ECO:0008006" key="3">
    <source>
        <dbReference type="Google" id="ProtNLM"/>
    </source>
</evidence>
<proteinExistence type="predicted"/>
<evidence type="ECO:0000313" key="2">
    <source>
        <dbReference type="Proteomes" id="UP001500236"/>
    </source>
</evidence>
<reference evidence="2" key="1">
    <citation type="journal article" date="2019" name="Int. J. Syst. Evol. Microbiol.">
        <title>The Global Catalogue of Microorganisms (GCM) 10K type strain sequencing project: providing services to taxonomists for standard genome sequencing and annotation.</title>
        <authorList>
            <consortium name="The Broad Institute Genomics Platform"/>
            <consortium name="The Broad Institute Genome Sequencing Center for Infectious Disease"/>
            <person name="Wu L."/>
            <person name="Ma J."/>
        </authorList>
    </citation>
    <scope>NUCLEOTIDE SEQUENCE [LARGE SCALE GENOMIC DNA]</scope>
    <source>
        <strain evidence="2">JCM 14309</strain>
    </source>
</reference>
<sequence>MTHPSPTPPRTLPATAALGAVADGDAPDVFTLGGAYPGEYADRGALLDLETVSETLDMSTLDDGALENGQIDGTQYALSTGSNALAVLVNPALFEEAGLELPDPQSRTWDGFQESSTQIAANTDAYGADGFDHDTAEVFAR</sequence>